<evidence type="ECO:0000313" key="1">
    <source>
        <dbReference type="EMBL" id="CAI9269435.1"/>
    </source>
</evidence>
<evidence type="ECO:0000313" key="2">
    <source>
        <dbReference type="Proteomes" id="UP001177003"/>
    </source>
</evidence>
<dbReference type="AlphaFoldDB" id="A0AA35VD31"/>
<gene>
    <name evidence="1" type="ORF">LSALG_LOCUS9812</name>
</gene>
<organism evidence="1 2">
    <name type="scientific">Lactuca saligna</name>
    <name type="common">Willowleaf lettuce</name>
    <dbReference type="NCBI Taxonomy" id="75948"/>
    <lineage>
        <taxon>Eukaryota</taxon>
        <taxon>Viridiplantae</taxon>
        <taxon>Streptophyta</taxon>
        <taxon>Embryophyta</taxon>
        <taxon>Tracheophyta</taxon>
        <taxon>Spermatophyta</taxon>
        <taxon>Magnoliopsida</taxon>
        <taxon>eudicotyledons</taxon>
        <taxon>Gunneridae</taxon>
        <taxon>Pentapetalae</taxon>
        <taxon>asterids</taxon>
        <taxon>campanulids</taxon>
        <taxon>Asterales</taxon>
        <taxon>Asteraceae</taxon>
        <taxon>Cichorioideae</taxon>
        <taxon>Cichorieae</taxon>
        <taxon>Lactucinae</taxon>
        <taxon>Lactuca</taxon>
    </lineage>
</organism>
<protein>
    <submittedName>
        <fullName evidence="1">Uncharacterized protein</fullName>
    </submittedName>
</protein>
<keyword evidence="2" id="KW-1185">Reference proteome</keyword>
<dbReference type="GO" id="GO:0005840">
    <property type="term" value="C:ribosome"/>
    <property type="evidence" value="ECO:0007669"/>
    <property type="project" value="InterPro"/>
</dbReference>
<proteinExistence type="predicted"/>
<dbReference type="PROSITE" id="PS00962">
    <property type="entry name" value="RIBOSOMAL_S2_1"/>
    <property type="match status" value="1"/>
</dbReference>
<reference evidence="1" key="1">
    <citation type="submission" date="2023-04" db="EMBL/GenBank/DDBJ databases">
        <authorList>
            <person name="Vijverberg K."/>
            <person name="Xiong W."/>
            <person name="Schranz E."/>
        </authorList>
    </citation>
    <scope>NUCLEOTIDE SEQUENCE</scope>
</reference>
<dbReference type="GO" id="GO:0006412">
    <property type="term" value="P:translation"/>
    <property type="evidence" value="ECO:0007669"/>
    <property type="project" value="InterPro"/>
</dbReference>
<dbReference type="EMBL" id="OX465077">
    <property type="protein sequence ID" value="CAI9269435.1"/>
    <property type="molecule type" value="Genomic_DNA"/>
</dbReference>
<dbReference type="GO" id="GO:0003735">
    <property type="term" value="F:structural constituent of ribosome"/>
    <property type="evidence" value="ECO:0007669"/>
    <property type="project" value="InterPro"/>
</dbReference>
<sequence>MELFLDEILTSNLHLGFHVSKSGKNSKHFRFHESHLQSRMLEFIVTVANIVAVADLHRTTRNQYWIATKSLCTSSHPILESTILKHRFKNWQEERTYKLTARTFAQAISFWPNRRVQLWLEKIGVVEPFTGNLSTCWKNIKEILEAQGRTTKERPLSSTRTISFG</sequence>
<name>A0AA35VD31_LACSI</name>
<dbReference type="InterPro" id="IPR018130">
    <property type="entry name" value="Ribosomal_uS2_CS"/>
</dbReference>
<accession>A0AA35VD31</accession>
<dbReference type="Proteomes" id="UP001177003">
    <property type="component" value="Chromosome 1"/>
</dbReference>